<feature type="compositionally biased region" description="Low complexity" evidence="3">
    <location>
        <begin position="325"/>
        <end position="334"/>
    </location>
</feature>
<dbReference type="Pfam" id="PF00069">
    <property type="entry name" value="Pkinase"/>
    <property type="match status" value="1"/>
</dbReference>
<dbReference type="PANTHER" id="PTHR24346">
    <property type="entry name" value="MAP/MICROTUBULE AFFINITY-REGULATING KINASE"/>
    <property type="match status" value="1"/>
</dbReference>
<feature type="compositionally biased region" description="Low complexity" evidence="3">
    <location>
        <begin position="175"/>
        <end position="184"/>
    </location>
</feature>
<dbReference type="RefSeq" id="XP_038740225.1">
    <property type="nucleotide sequence ID" value="XM_038894377.1"/>
</dbReference>
<dbReference type="GO" id="GO:0035556">
    <property type="term" value="P:intracellular signal transduction"/>
    <property type="evidence" value="ECO:0007669"/>
    <property type="project" value="TreeGrafter"/>
</dbReference>
<feature type="compositionally biased region" description="Polar residues" evidence="3">
    <location>
        <begin position="130"/>
        <end position="141"/>
    </location>
</feature>
<reference evidence="5" key="1">
    <citation type="submission" date="2020-03" db="EMBL/GenBank/DDBJ databases">
        <authorList>
            <person name="He L."/>
        </authorList>
    </citation>
    <scope>NUCLEOTIDE SEQUENCE</scope>
    <source>
        <strain evidence="5">CkLH20</strain>
    </source>
</reference>
<feature type="compositionally biased region" description="Basic and acidic residues" evidence="3">
    <location>
        <begin position="279"/>
        <end position="292"/>
    </location>
</feature>
<feature type="region of interest" description="Disordered" evidence="3">
    <location>
        <begin position="174"/>
        <end position="201"/>
    </location>
</feature>
<dbReference type="SMART" id="SM00220">
    <property type="entry name" value="S_TKc"/>
    <property type="match status" value="1"/>
</dbReference>
<dbReference type="Proteomes" id="UP000781932">
    <property type="component" value="Unassembled WGS sequence"/>
</dbReference>
<dbReference type="InterPro" id="IPR011009">
    <property type="entry name" value="Kinase-like_dom_sf"/>
</dbReference>
<evidence type="ECO:0000256" key="2">
    <source>
        <dbReference type="ARBA" id="ARBA00022840"/>
    </source>
</evidence>
<accession>A0A9P6LD42</accession>
<evidence type="ECO:0000256" key="1">
    <source>
        <dbReference type="ARBA" id="ARBA00022741"/>
    </source>
</evidence>
<keyword evidence="6" id="KW-1185">Reference proteome</keyword>
<dbReference type="PANTHER" id="PTHR24346:SF30">
    <property type="entry name" value="MATERNAL EMBRYONIC LEUCINE ZIPPER KINASE"/>
    <property type="match status" value="1"/>
</dbReference>
<feature type="region of interest" description="Disordered" evidence="3">
    <location>
        <begin position="117"/>
        <end position="141"/>
    </location>
</feature>
<evidence type="ECO:0000313" key="6">
    <source>
        <dbReference type="Proteomes" id="UP000781932"/>
    </source>
</evidence>
<gene>
    <name evidence="5" type="ORF">CkaCkLH20_11663</name>
</gene>
<feature type="region of interest" description="Disordered" evidence="3">
    <location>
        <begin position="239"/>
        <end position="292"/>
    </location>
</feature>
<dbReference type="Gene3D" id="1.10.510.10">
    <property type="entry name" value="Transferase(Phosphotransferase) domain 1"/>
    <property type="match status" value="1"/>
</dbReference>
<feature type="region of interest" description="Disordered" evidence="3">
    <location>
        <begin position="305"/>
        <end position="341"/>
    </location>
</feature>
<dbReference type="InterPro" id="IPR000719">
    <property type="entry name" value="Prot_kinase_dom"/>
</dbReference>
<proteinExistence type="predicted"/>
<dbReference type="GeneID" id="62167451"/>
<dbReference type="FunFam" id="1.10.510.10:FF:000640">
    <property type="entry name" value="Serine/threonine-protein kinase PRR1"/>
    <property type="match status" value="1"/>
</dbReference>
<dbReference type="OrthoDB" id="410920at2759"/>
<feature type="region of interest" description="Disordered" evidence="3">
    <location>
        <begin position="1"/>
        <end position="43"/>
    </location>
</feature>
<evidence type="ECO:0000256" key="3">
    <source>
        <dbReference type="SAM" id="MobiDB-lite"/>
    </source>
</evidence>
<dbReference type="SUPFAM" id="SSF56112">
    <property type="entry name" value="Protein kinase-like (PK-like)"/>
    <property type="match status" value="1"/>
</dbReference>
<dbReference type="PROSITE" id="PS00108">
    <property type="entry name" value="PROTEIN_KINASE_ST"/>
    <property type="match status" value="1"/>
</dbReference>
<dbReference type="GO" id="GO:0005737">
    <property type="term" value="C:cytoplasm"/>
    <property type="evidence" value="ECO:0007669"/>
    <property type="project" value="TreeGrafter"/>
</dbReference>
<dbReference type="AlphaFoldDB" id="A0A9P6LD42"/>
<dbReference type="EMBL" id="JAATWM020000050">
    <property type="protein sequence ID" value="KAF9870764.1"/>
    <property type="molecule type" value="Genomic_DNA"/>
</dbReference>
<feature type="compositionally biased region" description="Polar residues" evidence="3">
    <location>
        <begin position="25"/>
        <end position="43"/>
    </location>
</feature>
<dbReference type="GO" id="GO:0004674">
    <property type="term" value="F:protein serine/threonine kinase activity"/>
    <property type="evidence" value="ECO:0007669"/>
    <property type="project" value="TreeGrafter"/>
</dbReference>
<keyword evidence="1" id="KW-0547">Nucleotide-binding</keyword>
<evidence type="ECO:0000259" key="4">
    <source>
        <dbReference type="PROSITE" id="PS50011"/>
    </source>
</evidence>
<dbReference type="InterPro" id="IPR008271">
    <property type="entry name" value="Ser/Thr_kinase_AS"/>
</dbReference>
<name>A0A9P6LD42_9PEZI</name>
<evidence type="ECO:0000313" key="5">
    <source>
        <dbReference type="EMBL" id="KAF9870764.1"/>
    </source>
</evidence>
<sequence>MSNAPPPQSMPIHTEQHNKVDGNSRSDPVASDTNLRNADFNNDYSFPFVVTNPQIQFRTTTIAPSPPLSESSFQLLEPQSNLNRPGPSPLASNNSLRIQTDDLLPNLPTRTENHASLYTTPRRPSAGLTHKTSSSSLKPVSRTPSFKAAIHSAASSCMPSPILSAMSDVTPLPSPLLSGDSPGPWKRLGLRPSSRDQMPNPTPDSVLVSATGESIAAALANASKRKVYAGLVAEGAENAGAKGASNGKEQHTRNRSVSEYVPDPNYIPKRHITVSGSHVKSDAPESATEPHMRRELNLAESRGLTPAIAQPPTPPPSESSKDSSDSATSKPKTALPEYFEAFDRRDHKRRRWRAVKTLGQGTFSRVMLATSHVEDDDDTLHTDALTPVSEMSQPIRKTLVAVKVCEHGPRGGASEDRIEMSLKRELEIMQSISHPSLVHLKAWNIEPSRAILVLSHCPGGDLFDVATGHRQVLKPTLLRRMFAELVGAVRYLHDRRIVHRDIKLENVLVNLTAPELADPSTDWLTYPHSVITLTDLGLSRRIADDEKLETRCGSEDYAAPEVIMGLPYDGRATDAWSLGVLLYALLEARLPFDPYPNTMDGHRMRSRTSHRIARAEWRWIEYAGEDGDHEGDETKFKERGLLGAMEITEGLLQRARSRWTMEKVAENEWVKGAIQVEGGLRFREEVEGAEV</sequence>
<feature type="domain" description="Protein kinase" evidence="4">
    <location>
        <begin position="352"/>
        <end position="670"/>
    </location>
</feature>
<dbReference type="PROSITE" id="PS50011">
    <property type="entry name" value="PROTEIN_KINASE_DOM"/>
    <property type="match status" value="1"/>
</dbReference>
<keyword evidence="2" id="KW-0067">ATP-binding</keyword>
<reference evidence="5" key="2">
    <citation type="submission" date="2020-11" db="EMBL/GenBank/DDBJ databases">
        <title>Whole genome sequencing of Colletotrichum sp.</title>
        <authorList>
            <person name="Li H."/>
        </authorList>
    </citation>
    <scope>NUCLEOTIDE SEQUENCE</scope>
    <source>
        <strain evidence="5">CkLH20</strain>
    </source>
</reference>
<protein>
    <recommendedName>
        <fullName evidence="4">Protein kinase domain-containing protein</fullName>
    </recommendedName>
</protein>
<comment type="caution">
    <text evidence="5">The sequence shown here is derived from an EMBL/GenBank/DDBJ whole genome shotgun (WGS) entry which is preliminary data.</text>
</comment>
<dbReference type="GO" id="GO:0005524">
    <property type="term" value="F:ATP binding"/>
    <property type="evidence" value="ECO:0007669"/>
    <property type="project" value="UniProtKB-KW"/>
</dbReference>
<feature type="compositionally biased region" description="Basic and acidic residues" evidence="3">
    <location>
        <begin position="14"/>
        <end position="24"/>
    </location>
</feature>
<organism evidence="5 6">
    <name type="scientific">Colletotrichum karsti</name>
    <dbReference type="NCBI Taxonomy" id="1095194"/>
    <lineage>
        <taxon>Eukaryota</taxon>
        <taxon>Fungi</taxon>
        <taxon>Dikarya</taxon>
        <taxon>Ascomycota</taxon>
        <taxon>Pezizomycotina</taxon>
        <taxon>Sordariomycetes</taxon>
        <taxon>Hypocreomycetidae</taxon>
        <taxon>Glomerellales</taxon>
        <taxon>Glomerellaceae</taxon>
        <taxon>Colletotrichum</taxon>
        <taxon>Colletotrichum boninense species complex</taxon>
    </lineage>
</organism>